<dbReference type="InterPro" id="IPR010998">
    <property type="entry name" value="Integrase_recombinase_N"/>
</dbReference>
<keyword evidence="1" id="KW-0238">DNA-binding</keyword>
<dbReference type="InterPro" id="IPR004107">
    <property type="entry name" value="Integrase_SAM-like_N"/>
</dbReference>
<dbReference type="GO" id="GO:0015074">
    <property type="term" value="P:DNA integration"/>
    <property type="evidence" value="ECO:0007669"/>
    <property type="project" value="InterPro"/>
</dbReference>
<evidence type="ECO:0000313" key="3">
    <source>
        <dbReference type="EMBL" id="KKN54408.1"/>
    </source>
</evidence>
<dbReference type="InterPro" id="IPR011010">
    <property type="entry name" value="DNA_brk_join_enz"/>
</dbReference>
<name>A0A0F9ULF0_9ZZZZ</name>
<evidence type="ECO:0000256" key="1">
    <source>
        <dbReference type="ARBA" id="ARBA00023125"/>
    </source>
</evidence>
<protein>
    <recommendedName>
        <fullName evidence="2">Core-binding (CB) domain-containing protein</fullName>
    </recommendedName>
</protein>
<dbReference type="SUPFAM" id="SSF56349">
    <property type="entry name" value="DNA breaking-rejoining enzymes"/>
    <property type="match status" value="1"/>
</dbReference>
<dbReference type="GO" id="GO:0003677">
    <property type="term" value="F:DNA binding"/>
    <property type="evidence" value="ECO:0007669"/>
    <property type="project" value="UniProtKB-KW"/>
</dbReference>
<reference evidence="3" key="1">
    <citation type="journal article" date="2015" name="Nature">
        <title>Complex archaea that bridge the gap between prokaryotes and eukaryotes.</title>
        <authorList>
            <person name="Spang A."/>
            <person name="Saw J.H."/>
            <person name="Jorgensen S.L."/>
            <person name="Zaremba-Niedzwiedzka K."/>
            <person name="Martijn J."/>
            <person name="Lind A.E."/>
            <person name="van Eijk R."/>
            <person name="Schleper C."/>
            <person name="Guy L."/>
            <person name="Ettema T.J."/>
        </authorList>
    </citation>
    <scope>NUCLEOTIDE SEQUENCE</scope>
</reference>
<organism evidence="3">
    <name type="scientific">marine sediment metagenome</name>
    <dbReference type="NCBI Taxonomy" id="412755"/>
    <lineage>
        <taxon>unclassified sequences</taxon>
        <taxon>metagenomes</taxon>
        <taxon>ecological metagenomes</taxon>
    </lineage>
</organism>
<comment type="caution">
    <text evidence="3">The sequence shown here is derived from an EMBL/GenBank/DDBJ whole genome shotgun (WGS) entry which is preliminary data.</text>
</comment>
<proteinExistence type="predicted"/>
<sequence>MQNRPSKPVAQIVSSYLEAMETNPRFADWQVKQAADAILLYADKYLKPKLSLLSSNGSIESKPMGPNNGRNSADWKEIFNKLHESMRLRHYSPRTEKSYRIWINKFRKYFNNREPLTLEGANVKKFLSHITLHDRVSAATQNQAFNALLYLFWNILQKNLSNLADTVRARQKRRLSVVLTREEIHHHFSFLESPYLLMA</sequence>
<dbReference type="Gene3D" id="1.10.150.130">
    <property type="match status" value="1"/>
</dbReference>
<dbReference type="AlphaFoldDB" id="A0A0F9ULF0"/>
<gene>
    <name evidence="3" type="ORF">LCGC14_0592540</name>
</gene>
<dbReference type="InterPro" id="IPR044068">
    <property type="entry name" value="CB"/>
</dbReference>
<evidence type="ECO:0000259" key="2">
    <source>
        <dbReference type="PROSITE" id="PS51900"/>
    </source>
</evidence>
<dbReference type="PROSITE" id="PS51900">
    <property type="entry name" value="CB"/>
    <property type="match status" value="1"/>
</dbReference>
<dbReference type="EMBL" id="LAZR01000930">
    <property type="protein sequence ID" value="KKN54408.1"/>
    <property type="molecule type" value="Genomic_DNA"/>
</dbReference>
<dbReference type="Pfam" id="PF13495">
    <property type="entry name" value="Phage_int_SAM_4"/>
    <property type="match status" value="1"/>
</dbReference>
<feature type="domain" description="Core-binding (CB)" evidence="2">
    <location>
        <begin position="70"/>
        <end position="156"/>
    </location>
</feature>
<accession>A0A0F9ULF0</accession>